<evidence type="ECO:0000313" key="1">
    <source>
        <dbReference type="EMBL" id="CSD27802.1"/>
    </source>
</evidence>
<name>A0A655Z6J4_VIBCL</name>
<evidence type="ECO:0000313" key="2">
    <source>
        <dbReference type="Proteomes" id="UP000041770"/>
    </source>
</evidence>
<dbReference type="AlphaFoldDB" id="A0A655Z6J4"/>
<dbReference type="EMBL" id="CWQY01000044">
    <property type="protein sequence ID" value="CSD27802.1"/>
    <property type="molecule type" value="Genomic_DNA"/>
</dbReference>
<dbReference type="Proteomes" id="UP000041770">
    <property type="component" value="Unassembled WGS sequence"/>
</dbReference>
<accession>A0A655Z6J4</accession>
<protein>
    <submittedName>
        <fullName evidence="1">Uncharacterized protein</fullName>
    </submittedName>
</protein>
<organism evidence="1 2">
    <name type="scientific">Vibrio cholerae</name>
    <dbReference type="NCBI Taxonomy" id="666"/>
    <lineage>
        <taxon>Bacteria</taxon>
        <taxon>Pseudomonadati</taxon>
        <taxon>Pseudomonadota</taxon>
        <taxon>Gammaproteobacteria</taxon>
        <taxon>Vibrionales</taxon>
        <taxon>Vibrionaceae</taxon>
        <taxon>Vibrio</taxon>
    </lineage>
</organism>
<gene>
    <name evidence="1" type="ORF">ERS013200_03761</name>
</gene>
<reference evidence="1 2" key="1">
    <citation type="submission" date="2015-07" db="EMBL/GenBank/DDBJ databases">
        <authorList>
            <consortium name="Pathogen Informatics"/>
        </authorList>
    </citation>
    <scope>NUCLEOTIDE SEQUENCE [LARGE SCALE GENOMIC DNA]</scope>
    <source>
        <strain evidence="1 2">A316</strain>
    </source>
</reference>
<proteinExistence type="predicted"/>
<sequence length="78" mass="8308">MSDRTTKSFSSFTRPIAIPATEALIGTPASIRASDEPHTEAIEDEPLDSVISETTRTVYGNSSGDGITAAIPRFAKRP</sequence>